<evidence type="ECO:0000256" key="2">
    <source>
        <dbReference type="ARBA" id="ARBA00010337"/>
    </source>
</evidence>
<evidence type="ECO:0000256" key="3">
    <source>
        <dbReference type="ARBA" id="ARBA00022490"/>
    </source>
</evidence>
<dbReference type="GO" id="GO:0051225">
    <property type="term" value="P:spindle assembly"/>
    <property type="evidence" value="ECO:0007669"/>
    <property type="project" value="TreeGrafter"/>
</dbReference>
<keyword evidence="5 6" id="KW-0206">Cytoskeleton</keyword>
<evidence type="ECO:0000259" key="7">
    <source>
        <dbReference type="Pfam" id="PF04130"/>
    </source>
</evidence>
<dbReference type="GO" id="GO:0043015">
    <property type="term" value="F:gamma-tubulin binding"/>
    <property type="evidence" value="ECO:0007669"/>
    <property type="project" value="InterPro"/>
</dbReference>
<dbReference type="Pfam" id="PF04130">
    <property type="entry name" value="GCP_C_terminal"/>
    <property type="match status" value="1"/>
</dbReference>
<dbReference type="OrthoDB" id="78652at2759"/>
<evidence type="ECO:0000313" key="8">
    <source>
        <dbReference type="EMBL" id="KOO28710.1"/>
    </source>
</evidence>
<comment type="caution">
    <text evidence="8">The sequence shown here is derived from an EMBL/GenBank/DDBJ whole genome shotgun (WGS) entry which is preliminary data.</text>
</comment>
<comment type="subcellular location">
    <subcellularLocation>
        <location evidence="1 6">Cytoplasm</location>
        <location evidence="1 6">Cytoskeleton</location>
        <location evidence="1 6">Microtubule organizing center</location>
    </subcellularLocation>
</comment>
<feature type="domain" description="Gamma tubulin complex component C-terminal" evidence="7">
    <location>
        <begin position="251"/>
        <end position="423"/>
    </location>
</feature>
<dbReference type="GO" id="GO:0051321">
    <property type="term" value="P:meiotic cell cycle"/>
    <property type="evidence" value="ECO:0007669"/>
    <property type="project" value="TreeGrafter"/>
</dbReference>
<sequence length="426" mass="47223">MVLQREVLYSLLGYTGRVVVEVAPGQLELAAGLPLVDASEHALVRRLLVLGGCYCVLDAFVSSQLVSCDGGEDGRQGTRRSRGAYVVAFAHGLDECLQPYRARVLDLEQQLLRSPALSLAALQLGFGEFELTLPALRRLLEDVEHRQLRGVALLDFLHDEVASCTHSLRDALRVLVRHAQRVLRSQLAAWLLHGELLPGDGDFFIEPGTSNAATDDDGAVGWSAFEVAVARKPASLPMRVVERILFIGKARVQLELQAAWIEQAHFSRLPAEQRALLLPLWRLRAHMAFLIDNLQSYLMVDVLEAQWQSFMRVAETCADFEALAGAHEACLSALHAQCFLQASSVATALHEIFQLCLALCRMLSYADRGTRAEAAYRSQFATVSREFSRQSAFLFAFLSNMSSPQASPHLAQLLLRLNFNSFWRPG</sequence>
<accession>A0A0M0JQF1</accession>
<protein>
    <recommendedName>
        <fullName evidence="6">Spindle pole body component</fullName>
    </recommendedName>
</protein>
<evidence type="ECO:0000256" key="6">
    <source>
        <dbReference type="RuleBase" id="RU363050"/>
    </source>
</evidence>
<dbReference type="GO" id="GO:0031122">
    <property type="term" value="P:cytoplasmic microtubule organization"/>
    <property type="evidence" value="ECO:0007669"/>
    <property type="project" value="TreeGrafter"/>
</dbReference>
<dbReference type="InterPro" id="IPR007259">
    <property type="entry name" value="GCP"/>
</dbReference>
<organism evidence="8 9">
    <name type="scientific">Chrysochromulina tobinii</name>
    <dbReference type="NCBI Taxonomy" id="1460289"/>
    <lineage>
        <taxon>Eukaryota</taxon>
        <taxon>Haptista</taxon>
        <taxon>Haptophyta</taxon>
        <taxon>Prymnesiophyceae</taxon>
        <taxon>Prymnesiales</taxon>
        <taxon>Chrysochromulinaceae</taxon>
        <taxon>Chrysochromulina</taxon>
    </lineage>
</organism>
<reference evidence="9" key="1">
    <citation type="journal article" date="2015" name="PLoS Genet.">
        <title>Genome Sequence and Transcriptome Analyses of Chrysochromulina tobin: Metabolic Tools for Enhanced Algal Fitness in the Prominent Order Prymnesiales (Haptophyceae).</title>
        <authorList>
            <person name="Hovde B.T."/>
            <person name="Deodato C.R."/>
            <person name="Hunsperger H.M."/>
            <person name="Ryken S.A."/>
            <person name="Yost W."/>
            <person name="Jha R.K."/>
            <person name="Patterson J."/>
            <person name="Monnat R.J. Jr."/>
            <person name="Barlow S.B."/>
            <person name="Starkenburg S.R."/>
            <person name="Cattolico R.A."/>
        </authorList>
    </citation>
    <scope>NUCLEOTIDE SEQUENCE</scope>
    <source>
        <strain evidence="9">CCMP291</strain>
    </source>
</reference>
<keyword evidence="9" id="KW-1185">Reference proteome</keyword>
<dbReference type="InterPro" id="IPR040457">
    <property type="entry name" value="GCP_C"/>
</dbReference>
<name>A0A0M0JQF1_9EUKA</name>
<dbReference type="PANTHER" id="PTHR19302">
    <property type="entry name" value="GAMMA TUBULIN COMPLEX PROTEIN"/>
    <property type="match status" value="1"/>
</dbReference>
<dbReference type="PANTHER" id="PTHR19302:SF27">
    <property type="entry name" value="GAMMA-TUBULIN COMPLEX COMPONENT 4"/>
    <property type="match status" value="1"/>
</dbReference>
<keyword evidence="3 6" id="KW-0963">Cytoplasm</keyword>
<dbReference type="Proteomes" id="UP000037460">
    <property type="component" value="Unassembled WGS sequence"/>
</dbReference>
<evidence type="ECO:0000256" key="1">
    <source>
        <dbReference type="ARBA" id="ARBA00004267"/>
    </source>
</evidence>
<comment type="similarity">
    <text evidence="2 6">Belongs to the TUBGCP family.</text>
</comment>
<dbReference type="Gene3D" id="1.20.120.1900">
    <property type="entry name" value="Gamma-tubulin complex, C-terminal domain"/>
    <property type="match status" value="1"/>
</dbReference>
<dbReference type="GO" id="GO:0000922">
    <property type="term" value="C:spindle pole"/>
    <property type="evidence" value="ECO:0007669"/>
    <property type="project" value="InterPro"/>
</dbReference>
<gene>
    <name evidence="8" type="ORF">Ctob_005331</name>
</gene>
<dbReference type="GO" id="GO:0005874">
    <property type="term" value="C:microtubule"/>
    <property type="evidence" value="ECO:0007669"/>
    <property type="project" value="UniProtKB-KW"/>
</dbReference>
<dbReference type="InterPro" id="IPR042241">
    <property type="entry name" value="GCP_C_sf"/>
</dbReference>
<evidence type="ECO:0000313" key="9">
    <source>
        <dbReference type="Proteomes" id="UP000037460"/>
    </source>
</evidence>
<evidence type="ECO:0000256" key="4">
    <source>
        <dbReference type="ARBA" id="ARBA00022701"/>
    </source>
</evidence>
<keyword evidence="4 6" id="KW-0493">Microtubule</keyword>
<proteinExistence type="inferred from homology"/>
<evidence type="ECO:0000256" key="5">
    <source>
        <dbReference type="ARBA" id="ARBA00023212"/>
    </source>
</evidence>
<dbReference type="GO" id="GO:0000278">
    <property type="term" value="P:mitotic cell cycle"/>
    <property type="evidence" value="ECO:0007669"/>
    <property type="project" value="TreeGrafter"/>
</dbReference>
<dbReference type="EMBL" id="JWZX01002525">
    <property type="protein sequence ID" value="KOO28710.1"/>
    <property type="molecule type" value="Genomic_DNA"/>
</dbReference>
<dbReference type="GO" id="GO:0000930">
    <property type="term" value="C:gamma-tubulin complex"/>
    <property type="evidence" value="ECO:0007669"/>
    <property type="project" value="TreeGrafter"/>
</dbReference>
<dbReference type="AlphaFoldDB" id="A0A0M0JQF1"/>
<dbReference type="GO" id="GO:0051011">
    <property type="term" value="F:microtubule minus-end binding"/>
    <property type="evidence" value="ECO:0007669"/>
    <property type="project" value="TreeGrafter"/>
</dbReference>
<dbReference type="GO" id="GO:0007020">
    <property type="term" value="P:microtubule nucleation"/>
    <property type="evidence" value="ECO:0007669"/>
    <property type="project" value="InterPro"/>
</dbReference>